<comment type="caution">
    <text evidence="2">The sequence shown here is derived from an EMBL/GenBank/DDBJ whole genome shotgun (WGS) entry which is preliminary data.</text>
</comment>
<dbReference type="Proteomes" id="UP000660380">
    <property type="component" value="Unassembled WGS sequence"/>
</dbReference>
<feature type="transmembrane region" description="Helical" evidence="1">
    <location>
        <begin position="39"/>
        <end position="59"/>
    </location>
</feature>
<gene>
    <name evidence="2" type="ORF">H6G81_02295</name>
</gene>
<evidence type="ECO:0000313" key="3">
    <source>
        <dbReference type="Proteomes" id="UP000660380"/>
    </source>
</evidence>
<evidence type="ECO:0000313" key="2">
    <source>
        <dbReference type="EMBL" id="MBD2603388.1"/>
    </source>
</evidence>
<accession>A0ABR8GKX5</accession>
<proteinExistence type="predicted"/>
<reference evidence="2 3" key="1">
    <citation type="journal article" date="2020" name="ISME J.">
        <title>Comparative genomics reveals insights into cyanobacterial evolution and habitat adaptation.</title>
        <authorList>
            <person name="Chen M.Y."/>
            <person name="Teng W.K."/>
            <person name="Zhao L."/>
            <person name="Hu C.X."/>
            <person name="Zhou Y.K."/>
            <person name="Han B.P."/>
            <person name="Song L.R."/>
            <person name="Shu W.S."/>
        </authorList>
    </citation>
    <scope>NUCLEOTIDE SEQUENCE [LARGE SCALE GENOMIC DNA]</scope>
    <source>
        <strain evidence="2 3">FACHB-248</strain>
    </source>
</reference>
<keyword evidence="1" id="KW-1133">Transmembrane helix</keyword>
<keyword evidence="1" id="KW-0812">Transmembrane</keyword>
<dbReference type="EMBL" id="JACJTA010000003">
    <property type="protein sequence ID" value="MBD2603388.1"/>
    <property type="molecule type" value="Genomic_DNA"/>
</dbReference>
<keyword evidence="3" id="KW-1185">Reference proteome</keyword>
<name>A0ABR8GKX5_9CYAN</name>
<organism evidence="2 3">
    <name type="scientific">Scytonema hofmannii FACHB-248</name>
    <dbReference type="NCBI Taxonomy" id="1842502"/>
    <lineage>
        <taxon>Bacteria</taxon>
        <taxon>Bacillati</taxon>
        <taxon>Cyanobacteriota</taxon>
        <taxon>Cyanophyceae</taxon>
        <taxon>Nostocales</taxon>
        <taxon>Scytonemataceae</taxon>
        <taxon>Scytonema</taxon>
    </lineage>
</organism>
<keyword evidence="1" id="KW-0472">Membrane</keyword>
<evidence type="ECO:0000256" key="1">
    <source>
        <dbReference type="SAM" id="Phobius"/>
    </source>
</evidence>
<dbReference type="RefSeq" id="WP_144238176.1">
    <property type="nucleotide sequence ID" value="NZ_JACJTA010000003.1"/>
</dbReference>
<protein>
    <submittedName>
        <fullName evidence="2">Uncharacterized protein</fullName>
    </submittedName>
</protein>
<sequence length="187" mass="20613">MQTVNKEQLTPCHRMPILRRDDHQKTATDKIMRGYIQKLIISSIPLLALSFGGAINSVVSAQTLPANQPMQLAMDGCTISASTVTSTYVIEVCVKSDKKGNMILQNQKTGEKLTLPATQVDRDGNVFSANVTKAERINNKGFLPFISRQTTTYLLDISKKEFSITKQTNLPNRKTVQVEKTGAILAS</sequence>